<evidence type="ECO:0000313" key="9">
    <source>
        <dbReference type="EMBL" id="KAK9808986.1"/>
    </source>
</evidence>
<gene>
    <name evidence="9" type="ORF">WJX72_007374</name>
</gene>
<dbReference type="Proteomes" id="UP001489004">
    <property type="component" value="Unassembled WGS sequence"/>
</dbReference>
<name>A0AAW1PHV1_9CHLO</name>
<dbReference type="PANTHER" id="PTHR12866:SF2">
    <property type="entry name" value="UBIQUITIN-LIKE-CONJUGATING ENZYME ATG3"/>
    <property type="match status" value="1"/>
</dbReference>
<dbReference type="GO" id="GO:0061723">
    <property type="term" value="P:glycophagy"/>
    <property type="evidence" value="ECO:0007669"/>
    <property type="project" value="TreeGrafter"/>
</dbReference>
<dbReference type="GO" id="GO:0000407">
    <property type="term" value="C:phagophore assembly site"/>
    <property type="evidence" value="ECO:0007669"/>
    <property type="project" value="TreeGrafter"/>
</dbReference>
<dbReference type="GO" id="GO:0000045">
    <property type="term" value="P:autophagosome assembly"/>
    <property type="evidence" value="ECO:0007669"/>
    <property type="project" value="TreeGrafter"/>
</dbReference>
<evidence type="ECO:0000256" key="5">
    <source>
        <dbReference type="ARBA" id="ARBA00022786"/>
    </source>
</evidence>
<evidence type="ECO:0008006" key="11">
    <source>
        <dbReference type="Google" id="ProtNLM"/>
    </source>
</evidence>
<dbReference type="InterPro" id="IPR007135">
    <property type="entry name" value="Atg3/Atg10"/>
</dbReference>
<keyword evidence="6" id="KW-0653">Protein transport</keyword>
<comment type="caution">
    <text evidence="9">The sequence shown here is derived from an EMBL/GenBank/DDBJ whole genome shotgun (WGS) entry which is preliminary data.</text>
</comment>
<proteinExistence type="inferred from homology"/>
<evidence type="ECO:0000256" key="2">
    <source>
        <dbReference type="ARBA" id="ARBA00007683"/>
    </source>
</evidence>
<keyword evidence="4" id="KW-0963">Cytoplasm</keyword>
<keyword evidence="5" id="KW-0833">Ubl conjugation pathway</keyword>
<evidence type="ECO:0000256" key="4">
    <source>
        <dbReference type="ARBA" id="ARBA00022490"/>
    </source>
</evidence>
<evidence type="ECO:0000256" key="8">
    <source>
        <dbReference type="SAM" id="MobiDB-lite"/>
    </source>
</evidence>
<dbReference type="AlphaFoldDB" id="A0AAW1PHV1"/>
<feature type="compositionally biased region" description="Basic and acidic residues" evidence="8">
    <location>
        <begin position="269"/>
        <end position="279"/>
    </location>
</feature>
<dbReference type="GO" id="GO:0000422">
    <property type="term" value="P:autophagy of mitochondrion"/>
    <property type="evidence" value="ECO:0007669"/>
    <property type="project" value="TreeGrafter"/>
</dbReference>
<evidence type="ECO:0000256" key="3">
    <source>
        <dbReference type="ARBA" id="ARBA00022448"/>
    </source>
</evidence>
<evidence type="ECO:0000256" key="1">
    <source>
        <dbReference type="ARBA" id="ARBA00004496"/>
    </source>
</evidence>
<protein>
    <recommendedName>
        <fullName evidence="11">Autophagy-related protein 3</fullName>
    </recommendedName>
</protein>
<feature type="region of interest" description="Disordered" evidence="8">
    <location>
        <begin position="269"/>
        <end position="307"/>
    </location>
</feature>
<evidence type="ECO:0000313" key="10">
    <source>
        <dbReference type="Proteomes" id="UP001489004"/>
    </source>
</evidence>
<keyword evidence="10" id="KW-1185">Reference proteome</keyword>
<comment type="subcellular location">
    <subcellularLocation>
        <location evidence="1">Cytoplasm</location>
    </subcellularLocation>
</comment>
<dbReference type="Pfam" id="PF03987">
    <property type="entry name" value="Autophagy_act_C"/>
    <property type="match status" value="1"/>
</dbReference>
<accession>A0AAW1PHV1</accession>
<dbReference type="PANTHER" id="PTHR12866">
    <property type="entry name" value="UBIQUITIN-LIKE-CONJUGATING ENZYME ATG3"/>
    <property type="match status" value="1"/>
</dbReference>
<organism evidence="9 10">
    <name type="scientific">[Myrmecia] bisecta</name>
    <dbReference type="NCBI Taxonomy" id="41462"/>
    <lineage>
        <taxon>Eukaryota</taxon>
        <taxon>Viridiplantae</taxon>
        <taxon>Chlorophyta</taxon>
        <taxon>core chlorophytes</taxon>
        <taxon>Trebouxiophyceae</taxon>
        <taxon>Trebouxiales</taxon>
        <taxon>Trebouxiaceae</taxon>
        <taxon>Myrmecia</taxon>
    </lineage>
</organism>
<evidence type="ECO:0000256" key="6">
    <source>
        <dbReference type="ARBA" id="ARBA00022927"/>
    </source>
</evidence>
<evidence type="ECO:0000256" key="7">
    <source>
        <dbReference type="ARBA" id="ARBA00023006"/>
    </source>
</evidence>
<sequence>MFSAWRSRLESIYAPQPGGNHQKVCCAGDKMAMNCARSRVAFRARDGGNRVSLSSAALLRFPQSRLTKLAQQVSNEHTINIDFSGDQLPNVFNAYREGKFGVEEVACFDAQAALDYFQMPDSVLLPIHELLIPVRKVMNELVLTVIYPEMQACAARGVLECDFAFYHTERKSSDRSQSGFKDQGVLTPEEFVLAGDYLVRTCPTWAWDAGEASKAKPYLPKNKQYLVTRNVPCHRRAAAVEGYADKVDSMVTMEGGEEGDAWVAMEEHNSRAQGSEEHIPFMGDEPAEHSTAHPTDGASAEDEDDEDIPDIDDLALEDAEQDEAALPSQPTVVRAEDGEEHILRTRTYDLLISYDKYYQVPRFWLVGYDESRQLLRPNQVLDDVSEEHARKTITPETFPHGSFTAASIHPCKHAVTMKKLGTMLTDGGKDFRVDHYLVLFLKFIASVVPTIEYDYTMAVGL</sequence>
<comment type="similarity">
    <text evidence="2">Belongs to the ATG3 family.</text>
</comment>
<dbReference type="GO" id="GO:0019776">
    <property type="term" value="F:Atg8-family ligase activity"/>
    <property type="evidence" value="ECO:0007669"/>
    <property type="project" value="TreeGrafter"/>
</dbReference>
<dbReference type="GO" id="GO:0005829">
    <property type="term" value="C:cytosol"/>
    <property type="evidence" value="ECO:0007669"/>
    <property type="project" value="TreeGrafter"/>
</dbReference>
<keyword evidence="3" id="KW-0813">Transport</keyword>
<reference evidence="9 10" key="1">
    <citation type="journal article" date="2024" name="Nat. Commun.">
        <title>Phylogenomics reveals the evolutionary origins of lichenization in chlorophyte algae.</title>
        <authorList>
            <person name="Puginier C."/>
            <person name="Libourel C."/>
            <person name="Otte J."/>
            <person name="Skaloud P."/>
            <person name="Haon M."/>
            <person name="Grisel S."/>
            <person name="Petersen M."/>
            <person name="Berrin J.G."/>
            <person name="Delaux P.M."/>
            <person name="Dal Grande F."/>
            <person name="Keller J."/>
        </authorList>
    </citation>
    <scope>NUCLEOTIDE SEQUENCE [LARGE SCALE GENOMIC DNA]</scope>
    <source>
        <strain evidence="9 10">SAG 2043</strain>
    </source>
</reference>
<dbReference type="EMBL" id="JALJOR010000011">
    <property type="protein sequence ID" value="KAK9808986.1"/>
    <property type="molecule type" value="Genomic_DNA"/>
</dbReference>
<keyword evidence="7" id="KW-0072">Autophagy</keyword>
<dbReference type="GO" id="GO:0015031">
    <property type="term" value="P:protein transport"/>
    <property type="evidence" value="ECO:0007669"/>
    <property type="project" value="UniProtKB-KW"/>
</dbReference>
<dbReference type="GO" id="GO:0044804">
    <property type="term" value="P:nucleophagy"/>
    <property type="evidence" value="ECO:0007669"/>
    <property type="project" value="TreeGrafter"/>
</dbReference>